<organism evidence="6 7">
    <name type="scientific">Microcella daejeonensis</name>
    <dbReference type="NCBI Taxonomy" id="2994971"/>
    <lineage>
        <taxon>Bacteria</taxon>
        <taxon>Bacillati</taxon>
        <taxon>Actinomycetota</taxon>
        <taxon>Actinomycetes</taxon>
        <taxon>Micrococcales</taxon>
        <taxon>Microbacteriaceae</taxon>
        <taxon>Microcella</taxon>
    </lineage>
</organism>
<dbReference type="SUPFAM" id="SSF46785">
    <property type="entry name" value="Winged helix' DNA-binding domain"/>
    <property type="match status" value="1"/>
</dbReference>
<dbReference type="PROSITE" id="PS51372">
    <property type="entry name" value="PRD_2"/>
    <property type="match status" value="1"/>
</dbReference>
<reference evidence="6" key="1">
    <citation type="submission" date="2022-11" db="EMBL/GenBank/DDBJ databases">
        <title>Description of Microcella daejonensis nov. sp, isolated from riverside soil.</title>
        <authorList>
            <person name="Molina K.M."/>
            <person name="Kim S.B."/>
        </authorList>
    </citation>
    <scope>NUCLEOTIDE SEQUENCE</scope>
    <source>
        <strain evidence="6">MMS21-STM12</strain>
    </source>
</reference>
<dbReference type="PANTHER" id="PTHR30185:SF18">
    <property type="entry name" value="TRANSCRIPTIONAL REGULATOR MTLR"/>
    <property type="match status" value="1"/>
</dbReference>
<dbReference type="KEGG" id="mdb:OVN18_07770"/>
<keyword evidence="3" id="KW-0804">Transcription</keyword>
<evidence type="ECO:0000256" key="2">
    <source>
        <dbReference type="ARBA" id="ARBA00023015"/>
    </source>
</evidence>
<dbReference type="PANTHER" id="PTHR30185">
    <property type="entry name" value="CRYPTIC BETA-GLUCOSIDE BGL OPERON ANTITERMINATOR"/>
    <property type="match status" value="1"/>
</dbReference>
<evidence type="ECO:0000313" key="6">
    <source>
        <dbReference type="EMBL" id="WAB80473.1"/>
    </source>
</evidence>
<feature type="domain" description="PRD" evidence="5">
    <location>
        <begin position="284"/>
        <end position="390"/>
    </location>
</feature>
<keyword evidence="1" id="KW-0677">Repeat</keyword>
<keyword evidence="2" id="KW-0805">Transcription regulation</keyword>
<dbReference type="InterPro" id="IPR016152">
    <property type="entry name" value="PTrfase/Anion_transptr"/>
</dbReference>
<dbReference type="InterPro" id="IPR036390">
    <property type="entry name" value="WH_DNA-bd_sf"/>
</dbReference>
<sequence>MADKYERMLELLLQQDDWVTATDLAEQLGVTTRSVRSYVAAAKSAAHPLAILTASTSGYRLNREAYAEFAARSRGRSVGSETPQARVHHLVRRLTEAPGGLDVHGLADGLFVSESTLETDLRKVKSLAEESGAVLSRRGATVELSGTESAKRRLLSRLLQGESTQGVLELDAIEAEFGIAGLGAFKTELIEALDAEGFFINEYGIDAVILHVAIAVDRVRRDQHLPPSSRPAAVAQTAPIAAALHRLIPDHFAVEVTDGDVDYLARLLTTRVIAPGADAGSAPTVDADDLATVRRIVDLVAEEYLVDFRDDAFIARLAIHLGNLVSRARENAHTRNPLTRSIKSSYPLIFDIAVFIASIVQRERSIQVDDDEISYIALHLGSHLERMSRREERVTGTIVCPSYYDLHAILRTRIERELGADLSIEFVVTRTDVDPRELTSDLVISTIPMPVPREGVVIVQPFLTDDDIDAIRAAISRVRRHRRRARITDELLEYFDRELFFAEAPGDDPESIIRALGEAMIASGAVGQEYVEGAIERERMSSTAFTETLAMPHAMGLTAARTAIAVALCPAPVQWGDARVSVVALIAFSAEGRARFQPLFDQFVDVFASRRDVTELVRTSEGFDGFIAELAHLIERR</sequence>
<dbReference type="EMBL" id="CP113089">
    <property type="protein sequence ID" value="WAB80473.1"/>
    <property type="molecule type" value="Genomic_DNA"/>
</dbReference>
<dbReference type="Pfam" id="PF08279">
    <property type="entry name" value="HTH_11"/>
    <property type="match status" value="1"/>
</dbReference>
<evidence type="ECO:0000259" key="5">
    <source>
        <dbReference type="PROSITE" id="PS51372"/>
    </source>
</evidence>
<evidence type="ECO:0000313" key="7">
    <source>
        <dbReference type="Proteomes" id="UP001164706"/>
    </source>
</evidence>
<protein>
    <submittedName>
        <fullName evidence="6">BglG family transcription antiterminator</fullName>
    </submittedName>
</protein>
<proteinExistence type="predicted"/>
<feature type="domain" description="PTS EIIA type-2" evidence="4">
    <location>
        <begin position="493"/>
        <end position="637"/>
    </location>
</feature>
<evidence type="ECO:0000259" key="4">
    <source>
        <dbReference type="PROSITE" id="PS51094"/>
    </source>
</evidence>
<evidence type="ECO:0000256" key="3">
    <source>
        <dbReference type="ARBA" id="ARBA00023163"/>
    </source>
</evidence>
<dbReference type="SUPFAM" id="SSF63520">
    <property type="entry name" value="PTS-regulatory domain, PRD"/>
    <property type="match status" value="1"/>
</dbReference>
<dbReference type="Gene3D" id="3.40.930.10">
    <property type="entry name" value="Mannitol-specific EII, Chain A"/>
    <property type="match status" value="1"/>
</dbReference>
<dbReference type="PROSITE" id="PS51094">
    <property type="entry name" value="PTS_EIIA_TYPE_2"/>
    <property type="match status" value="1"/>
</dbReference>
<accession>A0A9E8MJ17</accession>
<dbReference type="InterPro" id="IPR002178">
    <property type="entry name" value="PTS_EIIA_type-2_dom"/>
</dbReference>
<dbReference type="InterPro" id="IPR036388">
    <property type="entry name" value="WH-like_DNA-bd_sf"/>
</dbReference>
<keyword evidence="7" id="KW-1185">Reference proteome</keyword>
<dbReference type="InterPro" id="IPR011608">
    <property type="entry name" value="PRD"/>
</dbReference>
<evidence type="ECO:0000256" key="1">
    <source>
        <dbReference type="ARBA" id="ARBA00022737"/>
    </source>
</evidence>
<name>A0A9E8MJ17_9MICO</name>
<dbReference type="CDD" id="cd05568">
    <property type="entry name" value="PTS_IIB_bgl_like"/>
    <property type="match status" value="1"/>
</dbReference>
<dbReference type="InterPro" id="IPR036634">
    <property type="entry name" value="PRD_sf"/>
</dbReference>
<gene>
    <name evidence="6" type="ORF">OVN18_07770</name>
</gene>
<dbReference type="Gene3D" id="1.10.1790.10">
    <property type="entry name" value="PRD domain"/>
    <property type="match status" value="1"/>
</dbReference>
<dbReference type="InterPro" id="IPR013196">
    <property type="entry name" value="HTH_11"/>
</dbReference>
<dbReference type="Pfam" id="PF00359">
    <property type="entry name" value="PTS_EIIA_2"/>
    <property type="match status" value="1"/>
</dbReference>
<dbReference type="GO" id="GO:0006355">
    <property type="term" value="P:regulation of DNA-templated transcription"/>
    <property type="evidence" value="ECO:0007669"/>
    <property type="project" value="InterPro"/>
</dbReference>
<dbReference type="Proteomes" id="UP001164706">
    <property type="component" value="Chromosome"/>
</dbReference>
<dbReference type="Gene3D" id="1.10.10.10">
    <property type="entry name" value="Winged helix-like DNA-binding domain superfamily/Winged helix DNA-binding domain"/>
    <property type="match status" value="1"/>
</dbReference>
<dbReference type="Pfam" id="PF00874">
    <property type="entry name" value="PRD"/>
    <property type="match status" value="1"/>
</dbReference>
<dbReference type="InterPro" id="IPR050661">
    <property type="entry name" value="BglG_antiterminators"/>
</dbReference>
<dbReference type="SUPFAM" id="SSF55804">
    <property type="entry name" value="Phoshotransferase/anion transport protein"/>
    <property type="match status" value="1"/>
</dbReference>
<dbReference type="AlphaFoldDB" id="A0A9E8MJ17"/>
<dbReference type="RefSeq" id="WP_267780140.1">
    <property type="nucleotide sequence ID" value="NZ_CP113089.1"/>
</dbReference>